<organism evidence="2 3">
    <name type="scientific">Salinirubrum litoreum</name>
    <dbReference type="NCBI Taxonomy" id="1126234"/>
    <lineage>
        <taxon>Archaea</taxon>
        <taxon>Methanobacteriati</taxon>
        <taxon>Methanobacteriota</taxon>
        <taxon>Stenosarchaea group</taxon>
        <taxon>Halobacteria</taxon>
        <taxon>Halobacteriales</taxon>
        <taxon>Haloferacaceae</taxon>
        <taxon>Salinirubrum</taxon>
    </lineage>
</organism>
<keyword evidence="1" id="KW-0472">Membrane</keyword>
<dbReference type="RefSeq" id="WP_227228576.1">
    <property type="nucleotide sequence ID" value="NZ_JAJCVJ010000001.1"/>
</dbReference>
<sequence>MESHLADAPESLDEPALDRLRAVARLMDSAFRVPGTKRRFGIDPVLALIPGGEVVSTGVSLYVVLEAANLGVSYLTIVRMLANVGINIVGSAVPVVGPIFAAIFKSNERNLTLLVEKLWEEADRRERESVEAVEIEIE</sequence>
<keyword evidence="1" id="KW-1133">Transmembrane helix</keyword>
<feature type="transmembrane region" description="Helical" evidence="1">
    <location>
        <begin position="45"/>
        <end position="64"/>
    </location>
</feature>
<evidence type="ECO:0000313" key="2">
    <source>
        <dbReference type="EMBL" id="MFC5366061.1"/>
    </source>
</evidence>
<dbReference type="EMBL" id="JBHSKX010000001">
    <property type="protein sequence ID" value="MFC5366061.1"/>
    <property type="molecule type" value="Genomic_DNA"/>
</dbReference>
<proteinExistence type="predicted"/>
<evidence type="ECO:0000313" key="3">
    <source>
        <dbReference type="Proteomes" id="UP001596201"/>
    </source>
</evidence>
<dbReference type="AlphaFoldDB" id="A0ABD5R7S8"/>
<comment type="caution">
    <text evidence="2">The sequence shown here is derived from an EMBL/GenBank/DDBJ whole genome shotgun (WGS) entry which is preliminary data.</text>
</comment>
<dbReference type="InterPro" id="IPR025187">
    <property type="entry name" value="DUF4112"/>
</dbReference>
<feature type="transmembrane region" description="Helical" evidence="1">
    <location>
        <begin position="84"/>
        <end position="104"/>
    </location>
</feature>
<dbReference type="Pfam" id="PF13430">
    <property type="entry name" value="DUF4112"/>
    <property type="match status" value="1"/>
</dbReference>
<dbReference type="PANTHER" id="PTHR35519:SF2">
    <property type="entry name" value="PH DOMAIN PROTEIN"/>
    <property type="match status" value="1"/>
</dbReference>
<dbReference type="PANTHER" id="PTHR35519">
    <property type="entry name" value="MEMBRANE PROTEINS"/>
    <property type="match status" value="1"/>
</dbReference>
<keyword evidence="3" id="KW-1185">Reference proteome</keyword>
<gene>
    <name evidence="2" type="ORF">ACFPJ5_03860</name>
</gene>
<dbReference type="Proteomes" id="UP001596201">
    <property type="component" value="Unassembled WGS sequence"/>
</dbReference>
<protein>
    <submittedName>
        <fullName evidence="2">DUF4112 domain-containing protein</fullName>
    </submittedName>
</protein>
<name>A0ABD5R7S8_9EURY</name>
<reference evidence="2 3" key="1">
    <citation type="journal article" date="2019" name="Int. J. Syst. Evol. Microbiol.">
        <title>The Global Catalogue of Microorganisms (GCM) 10K type strain sequencing project: providing services to taxonomists for standard genome sequencing and annotation.</title>
        <authorList>
            <consortium name="The Broad Institute Genomics Platform"/>
            <consortium name="The Broad Institute Genome Sequencing Center for Infectious Disease"/>
            <person name="Wu L."/>
            <person name="Ma J."/>
        </authorList>
    </citation>
    <scope>NUCLEOTIDE SEQUENCE [LARGE SCALE GENOMIC DNA]</scope>
    <source>
        <strain evidence="2 3">CGMCC 1.12237</strain>
    </source>
</reference>
<evidence type="ECO:0000256" key="1">
    <source>
        <dbReference type="SAM" id="Phobius"/>
    </source>
</evidence>
<accession>A0ABD5R7S8</accession>
<keyword evidence="1" id="KW-0812">Transmembrane</keyword>